<dbReference type="AlphaFoldDB" id="A0A7X0SN80"/>
<gene>
    <name evidence="2" type="ORF">H7C18_19065</name>
</gene>
<dbReference type="GO" id="GO:0016423">
    <property type="term" value="F:tRNA (guanine) methyltransferase activity"/>
    <property type="evidence" value="ECO:0007669"/>
    <property type="project" value="TreeGrafter"/>
</dbReference>
<accession>A0A7X0SN80</accession>
<reference evidence="2 3" key="1">
    <citation type="submission" date="2020-08" db="EMBL/GenBank/DDBJ databases">
        <title>Cohnella phylogeny.</title>
        <authorList>
            <person name="Dunlap C."/>
        </authorList>
    </citation>
    <scope>NUCLEOTIDE SEQUENCE [LARGE SCALE GENOMIC DNA]</scope>
    <source>
        <strain evidence="2 3">CBP 2801</strain>
    </source>
</reference>
<feature type="domain" description="Ribosomal RNA large subunit methyltransferase K/L-like methyltransferase" evidence="1">
    <location>
        <begin position="172"/>
        <end position="334"/>
    </location>
</feature>
<dbReference type="CDD" id="cd11715">
    <property type="entry name" value="THUMP_AdoMetMT"/>
    <property type="match status" value="1"/>
</dbReference>
<organism evidence="2 3">
    <name type="scientific">Cohnella zeiphila</name>
    <dbReference type="NCBI Taxonomy" id="2761120"/>
    <lineage>
        <taxon>Bacteria</taxon>
        <taxon>Bacillati</taxon>
        <taxon>Bacillota</taxon>
        <taxon>Bacilli</taxon>
        <taxon>Bacillales</taxon>
        <taxon>Paenibacillaceae</taxon>
        <taxon>Cohnella</taxon>
    </lineage>
</organism>
<dbReference type="InterPro" id="IPR000241">
    <property type="entry name" value="RlmKL-like_Mtase"/>
</dbReference>
<comment type="caution">
    <text evidence="2">The sequence shown here is derived from an EMBL/GenBank/DDBJ whole genome shotgun (WGS) entry which is preliminary data.</text>
</comment>
<dbReference type="PANTHER" id="PTHR14911:SF13">
    <property type="entry name" value="TRNA (GUANINE(6)-N2)-METHYLTRANSFERASE THUMP3"/>
    <property type="match status" value="1"/>
</dbReference>
<dbReference type="CDD" id="cd02440">
    <property type="entry name" value="AdoMet_MTases"/>
    <property type="match status" value="1"/>
</dbReference>
<sequence length="342" mass="37688">MTSYFATVLPGLEPVLMDEIRAKLPDARLQGEERGKIYFASRSSLERLMELRTADNLYRPLRRFRVGPRKADLLGIERELSALDFGWTAGRGRAHAGTVRFKVNASRMGKHSYSRFDAAAAAERGLETRHTRWRSDPSGGHELEFRLDLIDDQAVFALRMTGASYRYRSAQRAFAPAALRPTVAHALVWLSRPDAADTFVDPCCGSGTILSERLAYPYARIVGGDRSGEAVAAARANLEPCERVRLRTWDARRLPLDAGSVDKMAANLPFGRQIAADEPLSDLYFGMLREAGRVLAGSGTFLCLTDAEAALLEAAERAGLSCAKGMTLSLKGLHPSIFTLRR</sequence>
<dbReference type="EMBL" id="JACJVO010000024">
    <property type="protein sequence ID" value="MBB6733021.1"/>
    <property type="molecule type" value="Genomic_DNA"/>
</dbReference>
<dbReference type="GO" id="GO:0030488">
    <property type="term" value="P:tRNA methylation"/>
    <property type="evidence" value="ECO:0007669"/>
    <property type="project" value="TreeGrafter"/>
</dbReference>
<dbReference type="Pfam" id="PF01170">
    <property type="entry name" value="UPF0020"/>
    <property type="match status" value="1"/>
</dbReference>
<protein>
    <submittedName>
        <fullName evidence="2">Methyltransferase domain-containing protein</fullName>
    </submittedName>
</protein>
<dbReference type="InterPro" id="IPR029063">
    <property type="entry name" value="SAM-dependent_MTases_sf"/>
</dbReference>
<dbReference type="Gene3D" id="3.30.2130.30">
    <property type="match status" value="1"/>
</dbReference>
<dbReference type="Proteomes" id="UP000564644">
    <property type="component" value="Unassembled WGS sequence"/>
</dbReference>
<evidence type="ECO:0000313" key="3">
    <source>
        <dbReference type="Proteomes" id="UP000564644"/>
    </source>
</evidence>
<keyword evidence="2" id="KW-0489">Methyltransferase</keyword>
<evidence type="ECO:0000259" key="1">
    <source>
        <dbReference type="Pfam" id="PF01170"/>
    </source>
</evidence>
<dbReference type="RefSeq" id="WP_185130684.1">
    <property type="nucleotide sequence ID" value="NZ_JACJVO010000024.1"/>
</dbReference>
<proteinExistence type="predicted"/>
<evidence type="ECO:0000313" key="2">
    <source>
        <dbReference type="EMBL" id="MBB6733021.1"/>
    </source>
</evidence>
<dbReference type="PANTHER" id="PTHR14911">
    <property type="entry name" value="THUMP DOMAIN-CONTAINING"/>
    <property type="match status" value="1"/>
</dbReference>
<keyword evidence="3" id="KW-1185">Reference proteome</keyword>
<name>A0A7X0SN80_9BACL</name>
<dbReference type="Gene3D" id="3.40.50.150">
    <property type="entry name" value="Vaccinia Virus protein VP39"/>
    <property type="match status" value="1"/>
</dbReference>
<dbReference type="SUPFAM" id="SSF53335">
    <property type="entry name" value="S-adenosyl-L-methionine-dependent methyltransferases"/>
    <property type="match status" value="1"/>
</dbReference>
<keyword evidence="2" id="KW-0808">Transferase</keyword>